<accession>A0A5E4Z1D1</accession>
<reference evidence="1 2" key="1">
    <citation type="submission" date="2019-08" db="EMBL/GenBank/DDBJ databases">
        <authorList>
            <person name="Peeters C."/>
        </authorList>
    </citation>
    <scope>NUCLEOTIDE SEQUENCE [LARGE SCALE GENOMIC DNA]</scope>
    <source>
        <strain evidence="1 2">LMG 31111</strain>
    </source>
</reference>
<sequence length="51" mass="5739">MSSPSVSRPIRIAMSTAAVRKDGHVYVLNSRIDTLFKSGSPKIDRYILQQF</sequence>
<organism evidence="1 2">
    <name type="scientific">Pandoraea communis</name>
    <dbReference type="NCBI Taxonomy" id="2508297"/>
    <lineage>
        <taxon>Bacteria</taxon>
        <taxon>Pseudomonadati</taxon>
        <taxon>Pseudomonadota</taxon>
        <taxon>Betaproteobacteria</taxon>
        <taxon>Burkholderiales</taxon>
        <taxon>Burkholderiaceae</taxon>
        <taxon>Pandoraea</taxon>
    </lineage>
</organism>
<dbReference type="Proteomes" id="UP000383971">
    <property type="component" value="Unassembled WGS sequence"/>
</dbReference>
<dbReference type="RefSeq" id="WP_174977353.1">
    <property type="nucleotide sequence ID" value="NZ_CABPSE010000028.1"/>
</dbReference>
<keyword evidence="2" id="KW-1185">Reference proteome</keyword>
<proteinExistence type="predicted"/>
<evidence type="ECO:0000313" key="1">
    <source>
        <dbReference type="EMBL" id="VVE54916.1"/>
    </source>
</evidence>
<protein>
    <submittedName>
        <fullName evidence="1">Uncharacterized protein</fullName>
    </submittedName>
</protein>
<gene>
    <name evidence="1" type="ORF">PCO31111_05000</name>
</gene>
<dbReference type="AlphaFoldDB" id="A0A5E4Z1D1"/>
<name>A0A5E4Z1D1_9BURK</name>
<dbReference type="EMBL" id="CABPSE010000028">
    <property type="protein sequence ID" value="VVE54916.1"/>
    <property type="molecule type" value="Genomic_DNA"/>
</dbReference>
<evidence type="ECO:0000313" key="2">
    <source>
        <dbReference type="Proteomes" id="UP000383971"/>
    </source>
</evidence>